<keyword evidence="2" id="KW-1185">Reference proteome</keyword>
<comment type="caution">
    <text evidence="1">The sequence shown here is derived from an EMBL/GenBank/DDBJ whole genome shotgun (WGS) entry which is preliminary data.</text>
</comment>
<evidence type="ECO:0000313" key="1">
    <source>
        <dbReference type="EMBL" id="KAA9005937.1"/>
    </source>
</evidence>
<dbReference type="EMBL" id="VYQE01000005">
    <property type="protein sequence ID" value="KAA9005937.1"/>
    <property type="molecule type" value="Genomic_DNA"/>
</dbReference>
<evidence type="ECO:0000313" key="2">
    <source>
        <dbReference type="Proteomes" id="UP000326554"/>
    </source>
</evidence>
<proteinExistence type="predicted"/>
<dbReference type="AlphaFoldDB" id="A0A5J5GD36"/>
<dbReference type="Proteomes" id="UP000326554">
    <property type="component" value="Unassembled WGS sequence"/>
</dbReference>
<name>A0A5J5GD36_9RHOB</name>
<dbReference type="RefSeq" id="WP_150446189.1">
    <property type="nucleotide sequence ID" value="NZ_VYQE01000005.1"/>
</dbReference>
<protein>
    <submittedName>
        <fullName evidence="1">Uncharacterized protein</fullName>
    </submittedName>
</protein>
<accession>A0A5J5GD36</accession>
<reference evidence="1 2" key="1">
    <citation type="submission" date="2019-09" db="EMBL/GenBank/DDBJ databases">
        <authorList>
            <person name="Park J.-S."/>
            <person name="Choi H.-J."/>
        </authorList>
    </citation>
    <scope>NUCLEOTIDE SEQUENCE [LARGE SCALE GENOMIC DNA]</scope>
    <source>
        <strain evidence="1 2">176SS1-4</strain>
    </source>
</reference>
<sequence length="130" mass="14321">MTLTRRLTNLEAKSGQEFRMPTIYVRVVNMDKSSRLARIHAPWGEFSSEDGEAELGFVMRAHAAADISGPAEELSGDDLKTFLTGRVPAIAQAVLDDEEITDDLLASAMADLKTQNGQHIEQHQKGESHE</sequence>
<organism evidence="1 2">
    <name type="scientific">Histidinibacterium aquaticum</name>
    <dbReference type="NCBI Taxonomy" id="2613962"/>
    <lineage>
        <taxon>Bacteria</taxon>
        <taxon>Pseudomonadati</taxon>
        <taxon>Pseudomonadota</taxon>
        <taxon>Alphaproteobacteria</taxon>
        <taxon>Rhodobacterales</taxon>
        <taxon>Paracoccaceae</taxon>
        <taxon>Histidinibacterium</taxon>
    </lineage>
</organism>
<gene>
    <name evidence="1" type="ORF">F3S47_15370</name>
</gene>